<dbReference type="EMBL" id="OX459123">
    <property type="protein sequence ID" value="CAI9108923.1"/>
    <property type="molecule type" value="Genomic_DNA"/>
</dbReference>
<evidence type="ECO:0000313" key="4">
    <source>
        <dbReference type="EMBL" id="CAI9108923.1"/>
    </source>
</evidence>
<gene>
    <name evidence="4" type="ORF">OLC1_LOCUS16912</name>
</gene>
<evidence type="ECO:0000313" key="5">
    <source>
        <dbReference type="Proteomes" id="UP001161247"/>
    </source>
</evidence>
<organism evidence="4 5">
    <name type="scientific">Oldenlandia corymbosa var. corymbosa</name>
    <dbReference type="NCBI Taxonomy" id="529605"/>
    <lineage>
        <taxon>Eukaryota</taxon>
        <taxon>Viridiplantae</taxon>
        <taxon>Streptophyta</taxon>
        <taxon>Embryophyta</taxon>
        <taxon>Tracheophyta</taxon>
        <taxon>Spermatophyta</taxon>
        <taxon>Magnoliopsida</taxon>
        <taxon>eudicotyledons</taxon>
        <taxon>Gunneridae</taxon>
        <taxon>Pentapetalae</taxon>
        <taxon>asterids</taxon>
        <taxon>lamiids</taxon>
        <taxon>Gentianales</taxon>
        <taxon>Rubiaceae</taxon>
        <taxon>Rubioideae</taxon>
        <taxon>Spermacoceae</taxon>
        <taxon>Hedyotis-Oldenlandia complex</taxon>
        <taxon>Oldenlandia</taxon>
    </lineage>
</organism>
<dbReference type="Proteomes" id="UP001161247">
    <property type="component" value="Chromosome 6"/>
</dbReference>
<evidence type="ECO:0000256" key="3">
    <source>
        <dbReference type="SAM" id="SignalP"/>
    </source>
</evidence>
<protein>
    <submittedName>
        <fullName evidence="4">OLC1v1008631C1</fullName>
    </submittedName>
</protein>
<dbReference type="InterPro" id="IPR003337">
    <property type="entry name" value="Trehalose_PPase"/>
</dbReference>
<feature type="signal peptide" evidence="3">
    <location>
        <begin position="1"/>
        <end position="23"/>
    </location>
</feature>
<name>A0AAV1DM14_OLDCO</name>
<dbReference type="GO" id="GO:0005992">
    <property type="term" value="P:trehalose biosynthetic process"/>
    <property type="evidence" value="ECO:0007669"/>
    <property type="project" value="InterPro"/>
</dbReference>
<comment type="similarity">
    <text evidence="1">In the N-terminal section; belongs to the glycosyltransferase 20 family.</text>
</comment>
<dbReference type="AlphaFoldDB" id="A0AAV1DM14"/>
<accession>A0AAV1DM14</accession>
<dbReference type="FunFam" id="3.40.50.1000:FF:000052">
    <property type="entry name" value="Alpha,alpha-trehalose-phosphate synthase [UDP-forming] 6"/>
    <property type="match status" value="1"/>
</dbReference>
<reference evidence="4" key="1">
    <citation type="submission" date="2023-03" db="EMBL/GenBank/DDBJ databases">
        <authorList>
            <person name="Julca I."/>
        </authorList>
    </citation>
    <scope>NUCLEOTIDE SEQUENCE</scope>
</reference>
<comment type="similarity">
    <text evidence="2">In the C-terminal section; belongs to the trehalose phosphatase family.</text>
</comment>
<keyword evidence="5" id="KW-1185">Reference proteome</keyword>
<keyword evidence="3" id="KW-0732">Signal</keyword>
<dbReference type="Pfam" id="PF02358">
    <property type="entry name" value="Trehalose_PPase"/>
    <property type="match status" value="1"/>
</dbReference>
<proteinExistence type="inferred from homology"/>
<feature type="chain" id="PRO_5043651116" evidence="3">
    <location>
        <begin position="24"/>
        <end position="124"/>
    </location>
</feature>
<sequence length="124" mass="13879">MNQFPSRVAWTLWKLNLRVLTKGLIVDRLLETMQQKEILLYFVLFIGNDRLGEHIFEVIMSAASNASLTPVAEVFACPVGQKPSKVEDTAKILRMMQCLAAASEQSTNSEPHIYIELGCAGRLL</sequence>
<evidence type="ECO:0000256" key="1">
    <source>
        <dbReference type="ARBA" id="ARBA00005409"/>
    </source>
</evidence>
<evidence type="ECO:0000256" key="2">
    <source>
        <dbReference type="ARBA" id="ARBA00006330"/>
    </source>
</evidence>